<feature type="compositionally biased region" description="Polar residues" evidence="2">
    <location>
        <begin position="1"/>
        <end position="15"/>
    </location>
</feature>
<dbReference type="Proteomes" id="UP000004431">
    <property type="component" value="Unassembled WGS sequence"/>
</dbReference>
<feature type="region of interest" description="Disordered" evidence="2">
    <location>
        <begin position="1"/>
        <end position="25"/>
    </location>
</feature>
<keyword evidence="3" id="KW-1133">Transmembrane helix</keyword>
<evidence type="ECO:0000256" key="3">
    <source>
        <dbReference type="SAM" id="Phobius"/>
    </source>
</evidence>
<feature type="coiled-coil region" evidence="1">
    <location>
        <begin position="193"/>
        <end position="245"/>
    </location>
</feature>
<dbReference type="EMBL" id="AEDQ01000018">
    <property type="protein sequence ID" value="EFL44092.1"/>
    <property type="molecule type" value="Genomic_DNA"/>
</dbReference>
<proteinExistence type="predicted"/>
<keyword evidence="5" id="KW-1185">Reference proteome</keyword>
<feature type="transmembrane region" description="Helical" evidence="3">
    <location>
        <begin position="419"/>
        <end position="439"/>
    </location>
</feature>
<evidence type="ECO:0000313" key="4">
    <source>
        <dbReference type="EMBL" id="EFL44092.1"/>
    </source>
</evidence>
<reference evidence="4 5" key="1">
    <citation type="submission" date="2010-08" db="EMBL/GenBank/DDBJ databases">
        <authorList>
            <person name="Durkin A.S."/>
            <person name="Madupu R."/>
            <person name="Torralba M."/>
            <person name="Gillis M."/>
            <person name="Methe B."/>
            <person name="Sutton G."/>
            <person name="Nelson K.E."/>
        </authorList>
    </citation>
    <scope>NUCLEOTIDE SEQUENCE [LARGE SCALE GENOMIC DNA]</scope>
    <source>
        <strain evidence="4 5">PB189-T1-4</strain>
    </source>
</reference>
<sequence>MSTLPHTSHTTNKPQTHGEHDAETAHQSLRRTLNAQLPDIASEKSDAAANALSQGARQVMRHANHAAKATSSSFLAGMRAFKAVYKAKKQAQDAQNQLKELQTQLKTSTDSYERRVYIEQHYTQLVDEYTQTKEHEQTALASAQEKRNLIQDKCTQSQDALQAMKAKHKEELFPFRELMENTKGRGDDAAKALADARRLLKTNEQLLAAATKRRDQRIAAAQQSLDSAQERLQRIRAGIDQLNADPSCNLSVKTQMQSEAVVEKAHLDKAKIDLTRITSEAQEDISSASALVESSKKGVEVAEVQARALKQKADAHRSEYERLYKERYDKEQALQAEITTMQTTLEALDGDITKATQTIAQQEKKLDEAHDVHATPELTKNLHAQIQQETQLVAGAKARAEKLERRAQAIVQHTRRYRLISVLCIIVAVLIVIGVVWLIRTSMH</sequence>
<comment type="caution">
    <text evidence="4">The sequence shown here is derived from an EMBL/GenBank/DDBJ whole genome shotgun (WGS) entry which is preliminary data.</text>
</comment>
<organism evidence="4 5">
    <name type="scientific">Fannyhessea vaginae PB189-T1-4</name>
    <dbReference type="NCBI Taxonomy" id="866774"/>
    <lineage>
        <taxon>Bacteria</taxon>
        <taxon>Bacillati</taxon>
        <taxon>Actinomycetota</taxon>
        <taxon>Coriobacteriia</taxon>
        <taxon>Coriobacteriales</taxon>
        <taxon>Atopobiaceae</taxon>
        <taxon>Fannyhessea</taxon>
    </lineage>
</organism>
<dbReference type="RefSeq" id="WP_006304103.1">
    <property type="nucleotide sequence ID" value="NZ_AEDQ01000018.1"/>
</dbReference>
<gene>
    <name evidence="4" type="ORF">HMPREF9248_0321</name>
</gene>
<feature type="coiled-coil region" evidence="1">
    <location>
        <begin position="84"/>
        <end position="146"/>
    </location>
</feature>
<keyword evidence="1" id="KW-0175">Coiled coil</keyword>
<evidence type="ECO:0000313" key="5">
    <source>
        <dbReference type="Proteomes" id="UP000004431"/>
    </source>
</evidence>
<feature type="coiled-coil region" evidence="1">
    <location>
        <begin position="299"/>
        <end position="413"/>
    </location>
</feature>
<protein>
    <submittedName>
        <fullName evidence="4">Uncharacterized protein</fullName>
    </submittedName>
</protein>
<evidence type="ECO:0000256" key="2">
    <source>
        <dbReference type="SAM" id="MobiDB-lite"/>
    </source>
</evidence>
<keyword evidence="3" id="KW-0812">Transmembrane</keyword>
<accession>A0ABP2IYE6</accession>
<keyword evidence="3" id="KW-0472">Membrane</keyword>
<evidence type="ECO:0000256" key="1">
    <source>
        <dbReference type="SAM" id="Coils"/>
    </source>
</evidence>
<name>A0ABP2IYE6_9ACTN</name>